<proteinExistence type="predicted"/>
<dbReference type="InterPro" id="IPR012337">
    <property type="entry name" value="RNaseH-like_sf"/>
</dbReference>
<keyword evidence="3" id="KW-1185">Reference proteome</keyword>
<name>A0AA47MZ96_MERPO</name>
<dbReference type="SUPFAM" id="SSF53098">
    <property type="entry name" value="Ribonuclease H-like"/>
    <property type="match status" value="1"/>
</dbReference>
<dbReference type="PANTHER" id="PTHR45913:SF5">
    <property type="entry name" value="GENERAL TRANSCRIPTION FACTOR II-I REPEAT DOMAIN-CONTAINING PROTEIN 2A-LIKE PROTEIN"/>
    <property type="match status" value="1"/>
</dbReference>
<protein>
    <submittedName>
        <fullName evidence="2">General transcription factor II-I repeat domain-containing protein 2A</fullName>
    </submittedName>
</protein>
<dbReference type="Pfam" id="PF05699">
    <property type="entry name" value="Dimer_Tnp_hAT"/>
    <property type="match status" value="1"/>
</dbReference>
<evidence type="ECO:0000313" key="2">
    <source>
        <dbReference type="EMBL" id="KAK0148945.1"/>
    </source>
</evidence>
<organism evidence="2 3">
    <name type="scientific">Merluccius polli</name>
    <name type="common">Benguela hake</name>
    <name type="synonym">Merluccius cadenati</name>
    <dbReference type="NCBI Taxonomy" id="89951"/>
    <lineage>
        <taxon>Eukaryota</taxon>
        <taxon>Metazoa</taxon>
        <taxon>Chordata</taxon>
        <taxon>Craniata</taxon>
        <taxon>Vertebrata</taxon>
        <taxon>Euteleostomi</taxon>
        <taxon>Actinopterygii</taxon>
        <taxon>Neopterygii</taxon>
        <taxon>Teleostei</taxon>
        <taxon>Neoteleostei</taxon>
        <taxon>Acanthomorphata</taxon>
        <taxon>Zeiogadaria</taxon>
        <taxon>Gadariae</taxon>
        <taxon>Gadiformes</taxon>
        <taxon>Gadoidei</taxon>
        <taxon>Merlucciidae</taxon>
        <taxon>Merluccius</taxon>
    </lineage>
</organism>
<gene>
    <name evidence="2" type="primary">GTF2IRD2_5</name>
    <name evidence="2" type="ORF">N1851_010629</name>
</gene>
<dbReference type="GO" id="GO:0046983">
    <property type="term" value="F:protein dimerization activity"/>
    <property type="evidence" value="ECO:0007669"/>
    <property type="project" value="InterPro"/>
</dbReference>
<dbReference type="InterPro" id="IPR008906">
    <property type="entry name" value="HATC_C_dom"/>
</dbReference>
<dbReference type="AlphaFoldDB" id="A0AA47MZ96"/>
<dbReference type="PANTHER" id="PTHR45913">
    <property type="entry name" value="EPM2A-INTERACTING PROTEIN 1"/>
    <property type="match status" value="1"/>
</dbReference>
<feature type="domain" description="HAT C-terminal dimerisation" evidence="1">
    <location>
        <begin position="25"/>
        <end position="91"/>
    </location>
</feature>
<dbReference type="EMBL" id="JAOPHQ010001991">
    <property type="protein sequence ID" value="KAK0148945.1"/>
    <property type="molecule type" value="Genomic_DNA"/>
</dbReference>
<dbReference type="Proteomes" id="UP001174136">
    <property type="component" value="Unassembled WGS sequence"/>
</dbReference>
<comment type="caution">
    <text evidence="2">The sequence shown here is derived from an EMBL/GenBank/DDBJ whole genome shotgun (WGS) entry which is preliminary data.</text>
</comment>
<evidence type="ECO:0000313" key="3">
    <source>
        <dbReference type="Proteomes" id="UP001174136"/>
    </source>
</evidence>
<accession>A0AA47MZ96</accession>
<evidence type="ECO:0000259" key="1">
    <source>
        <dbReference type="Pfam" id="PF05699"/>
    </source>
</evidence>
<reference evidence="2" key="1">
    <citation type="journal article" date="2023" name="Front. Mar. Sci.">
        <title>A new Merluccius polli reference genome to investigate the effects of global change in West African waters.</title>
        <authorList>
            <person name="Mateo J.L."/>
            <person name="Blanco-Fernandez C."/>
            <person name="Garcia-Vazquez E."/>
            <person name="Machado-Schiaffino G."/>
        </authorList>
    </citation>
    <scope>NUCLEOTIDE SEQUENCE</scope>
    <source>
        <strain evidence="2">C29</strain>
        <tissue evidence="2">Fin</tissue>
    </source>
</reference>
<sequence length="116" mass="13381">MEPADVPDNLQLEMIDLQSNDELKAKFNSVPLLEFYKLYVTSKDFPNLRRHAQRFAAVFGTTYCCEQFFSKLTLAKTRFRSRLTDSNLENQLRVASSSQPADLARLIRAKQLQPSH</sequence>